<evidence type="ECO:0000313" key="1">
    <source>
        <dbReference type="EMBL" id="CAG8536806.1"/>
    </source>
</evidence>
<name>A0A9N9APB7_9GLOM</name>
<dbReference type="EMBL" id="CAJVPI010000451">
    <property type="protein sequence ID" value="CAG8536806.1"/>
    <property type="molecule type" value="Genomic_DNA"/>
</dbReference>
<sequence length="64" mass="6755">MSCCYNDSAHKLQQNNLFEIGEVLPEKDMTEATKIEAELNAIDSMEITAVGGGTTLGGPPGKAN</sequence>
<organism evidence="1 2">
    <name type="scientific">Paraglomus brasilianum</name>
    <dbReference type="NCBI Taxonomy" id="144538"/>
    <lineage>
        <taxon>Eukaryota</taxon>
        <taxon>Fungi</taxon>
        <taxon>Fungi incertae sedis</taxon>
        <taxon>Mucoromycota</taxon>
        <taxon>Glomeromycotina</taxon>
        <taxon>Glomeromycetes</taxon>
        <taxon>Paraglomerales</taxon>
        <taxon>Paraglomeraceae</taxon>
        <taxon>Paraglomus</taxon>
    </lineage>
</organism>
<keyword evidence="2" id="KW-1185">Reference proteome</keyword>
<gene>
    <name evidence="1" type="ORF">PBRASI_LOCUS4387</name>
</gene>
<reference evidence="1" key="1">
    <citation type="submission" date="2021-06" db="EMBL/GenBank/DDBJ databases">
        <authorList>
            <person name="Kallberg Y."/>
            <person name="Tangrot J."/>
            <person name="Rosling A."/>
        </authorList>
    </citation>
    <scope>NUCLEOTIDE SEQUENCE</scope>
    <source>
        <strain evidence="1">BR232B</strain>
    </source>
</reference>
<evidence type="ECO:0000313" key="2">
    <source>
        <dbReference type="Proteomes" id="UP000789739"/>
    </source>
</evidence>
<protein>
    <submittedName>
        <fullName evidence="1">3999_t:CDS:1</fullName>
    </submittedName>
</protein>
<dbReference type="Proteomes" id="UP000789739">
    <property type="component" value="Unassembled WGS sequence"/>
</dbReference>
<proteinExistence type="predicted"/>
<accession>A0A9N9APB7</accession>
<dbReference type="AlphaFoldDB" id="A0A9N9APB7"/>
<comment type="caution">
    <text evidence="1">The sequence shown here is derived from an EMBL/GenBank/DDBJ whole genome shotgun (WGS) entry which is preliminary data.</text>
</comment>